<gene>
    <name evidence="2" type="ORF">FAZ98_15885</name>
</gene>
<evidence type="ECO:0000256" key="1">
    <source>
        <dbReference type="SAM" id="MobiDB-lite"/>
    </source>
</evidence>
<reference evidence="2 3" key="1">
    <citation type="submission" date="2019-12" db="EMBL/GenBank/DDBJ databases">
        <title>Paraburkholderia acidiphila 7Q-K02 sp. nov and Paraburkholderia acidisoli DHF22 sp. nov., two strains isolated from forest soil.</title>
        <authorList>
            <person name="Gao Z."/>
            <person name="Qiu L."/>
        </authorList>
    </citation>
    <scope>NUCLEOTIDE SEQUENCE [LARGE SCALE GENOMIC DNA]</scope>
    <source>
        <strain evidence="2 3">DHF22</strain>
    </source>
</reference>
<accession>A0A7Z2GKA4</accession>
<feature type="compositionally biased region" description="Basic and acidic residues" evidence="1">
    <location>
        <begin position="70"/>
        <end position="84"/>
    </location>
</feature>
<protein>
    <submittedName>
        <fullName evidence="2">Uncharacterized protein</fullName>
    </submittedName>
</protein>
<evidence type="ECO:0000313" key="2">
    <source>
        <dbReference type="EMBL" id="QGZ63283.1"/>
    </source>
</evidence>
<proteinExistence type="predicted"/>
<dbReference type="KEGG" id="pacs:FAZ98_15885"/>
<dbReference type="Proteomes" id="UP000433577">
    <property type="component" value="Chromosome 2"/>
</dbReference>
<dbReference type="EMBL" id="CP046914">
    <property type="protein sequence ID" value="QGZ63283.1"/>
    <property type="molecule type" value="Genomic_DNA"/>
</dbReference>
<name>A0A7Z2GKA4_9BURK</name>
<sequence>MSACIERNLADYVAFCDALYLMPIYTPQQHMLSIKYKSTTNAISMDEAKPGARLVTCARRMAYRRNRKPGGKDAEKKAPKEALKARKRRVR</sequence>
<dbReference type="AlphaFoldDB" id="A0A7Z2GKA4"/>
<keyword evidence="3" id="KW-1185">Reference proteome</keyword>
<evidence type="ECO:0000313" key="3">
    <source>
        <dbReference type="Proteomes" id="UP000433577"/>
    </source>
</evidence>
<dbReference type="RefSeq" id="WP_158952276.1">
    <property type="nucleotide sequence ID" value="NZ_CP046914.1"/>
</dbReference>
<feature type="region of interest" description="Disordered" evidence="1">
    <location>
        <begin position="65"/>
        <end position="91"/>
    </location>
</feature>
<organism evidence="2 3">
    <name type="scientific">Paraburkholderia acidisoli</name>
    <dbReference type="NCBI Taxonomy" id="2571748"/>
    <lineage>
        <taxon>Bacteria</taxon>
        <taxon>Pseudomonadati</taxon>
        <taxon>Pseudomonadota</taxon>
        <taxon>Betaproteobacteria</taxon>
        <taxon>Burkholderiales</taxon>
        <taxon>Burkholderiaceae</taxon>
        <taxon>Paraburkholderia</taxon>
    </lineage>
</organism>